<dbReference type="AlphaFoldDB" id="A0A6M3L5Q6"/>
<accession>A0A6M3L5Q6</accession>
<proteinExistence type="predicted"/>
<dbReference type="EMBL" id="MT142805">
    <property type="protein sequence ID" value="QJA88804.1"/>
    <property type="molecule type" value="Genomic_DNA"/>
</dbReference>
<organism evidence="1">
    <name type="scientific">viral metagenome</name>
    <dbReference type="NCBI Taxonomy" id="1070528"/>
    <lineage>
        <taxon>unclassified sequences</taxon>
        <taxon>metagenomes</taxon>
        <taxon>organismal metagenomes</taxon>
    </lineage>
</organism>
<evidence type="ECO:0000313" key="1">
    <source>
        <dbReference type="EMBL" id="QJA88804.1"/>
    </source>
</evidence>
<gene>
    <name evidence="1" type="ORF">MM415B02682_0002</name>
</gene>
<name>A0A6M3L5Q6_9ZZZZ</name>
<reference evidence="1" key="1">
    <citation type="submission" date="2020-03" db="EMBL/GenBank/DDBJ databases">
        <title>The deep terrestrial virosphere.</title>
        <authorList>
            <person name="Holmfeldt K."/>
            <person name="Nilsson E."/>
            <person name="Simone D."/>
            <person name="Lopez-Fernandez M."/>
            <person name="Wu X."/>
            <person name="de Brujin I."/>
            <person name="Lundin D."/>
            <person name="Andersson A."/>
            <person name="Bertilsson S."/>
            <person name="Dopson M."/>
        </authorList>
    </citation>
    <scope>NUCLEOTIDE SEQUENCE</scope>
    <source>
        <strain evidence="1">MM415B02682</strain>
    </source>
</reference>
<sequence length="61" mass="7802">MFQKFYWFQFSIDNIISYVSGFMLQNYKILWYKFYMVFYTKIGVKWPKNKKKYMVLKFRII</sequence>
<protein>
    <submittedName>
        <fullName evidence="1">Uncharacterized protein</fullName>
    </submittedName>
</protein>